<dbReference type="AlphaFoldDB" id="A0A4Y7KCW9"/>
<evidence type="ECO:0000256" key="3">
    <source>
        <dbReference type="ARBA" id="ARBA00022833"/>
    </source>
</evidence>
<dbReference type="SUPFAM" id="SSF57667">
    <property type="entry name" value="beta-beta-alpha zinc fingers"/>
    <property type="match status" value="1"/>
</dbReference>
<dbReference type="PROSITE" id="PS50808">
    <property type="entry name" value="ZF_BED"/>
    <property type="match status" value="1"/>
</dbReference>
<organism evidence="7 8">
    <name type="scientific">Papaver somniferum</name>
    <name type="common">Opium poppy</name>
    <dbReference type="NCBI Taxonomy" id="3469"/>
    <lineage>
        <taxon>Eukaryota</taxon>
        <taxon>Viridiplantae</taxon>
        <taxon>Streptophyta</taxon>
        <taxon>Embryophyta</taxon>
        <taxon>Tracheophyta</taxon>
        <taxon>Spermatophyta</taxon>
        <taxon>Magnoliopsida</taxon>
        <taxon>Ranunculales</taxon>
        <taxon>Papaveraceae</taxon>
        <taxon>Papaveroideae</taxon>
        <taxon>Papaver</taxon>
    </lineage>
</organism>
<keyword evidence="1" id="KW-0479">Metal-binding</keyword>
<dbReference type="InterPro" id="IPR036236">
    <property type="entry name" value="Znf_C2H2_sf"/>
</dbReference>
<dbReference type="GO" id="GO:0006357">
    <property type="term" value="P:regulation of transcription by RNA polymerase II"/>
    <property type="evidence" value="ECO:0007669"/>
    <property type="project" value="TreeGrafter"/>
</dbReference>
<evidence type="ECO:0000256" key="4">
    <source>
        <dbReference type="PROSITE-ProRule" id="PRU00027"/>
    </source>
</evidence>
<name>A0A4Y7KCW9_PAPSO</name>
<dbReference type="InterPro" id="IPR053031">
    <property type="entry name" value="Cuticle_assoc_protein"/>
</dbReference>
<dbReference type="SMART" id="SM00614">
    <property type="entry name" value="ZnF_BED"/>
    <property type="match status" value="1"/>
</dbReference>
<dbReference type="Proteomes" id="UP000316621">
    <property type="component" value="Chromosome 7"/>
</dbReference>
<dbReference type="Gramene" id="RZC71233">
    <property type="protein sequence ID" value="RZC71233"/>
    <property type="gene ID" value="C5167_034404"/>
</dbReference>
<gene>
    <name evidence="7" type="ORF">C5167_034404</name>
</gene>
<evidence type="ECO:0000259" key="6">
    <source>
        <dbReference type="PROSITE" id="PS50808"/>
    </source>
</evidence>
<keyword evidence="8" id="KW-1185">Reference proteome</keyword>
<accession>A0A4Y7KCW9</accession>
<dbReference type="PANTHER" id="PTHR34396:SF25">
    <property type="entry name" value="BOUNDARY ELEMENT ASSOCIATED FACTOR"/>
    <property type="match status" value="1"/>
</dbReference>
<feature type="region of interest" description="Disordered" evidence="5">
    <location>
        <begin position="96"/>
        <end position="143"/>
    </location>
</feature>
<dbReference type="GO" id="GO:1990837">
    <property type="term" value="F:sequence-specific double-stranded DNA binding"/>
    <property type="evidence" value="ECO:0007669"/>
    <property type="project" value="TreeGrafter"/>
</dbReference>
<dbReference type="GO" id="GO:0008270">
    <property type="term" value="F:zinc ion binding"/>
    <property type="evidence" value="ECO:0007669"/>
    <property type="project" value="UniProtKB-KW"/>
</dbReference>
<sequence>MDLVMIGSSSVSLSSCKMASASPSPSPAAWSTDVTLSITPQVDATNQETQAIEQATQDPAPEVVPKKKGKTRSKVWNDFVRLSEEQAQCKHCKKKLQAHSRGNGTSSMKTHLGTCPQNPNKKQKGQKNLMFPPPRPGQNFGEG</sequence>
<dbReference type="GO" id="GO:0005634">
    <property type="term" value="C:nucleus"/>
    <property type="evidence" value="ECO:0007669"/>
    <property type="project" value="TreeGrafter"/>
</dbReference>
<keyword evidence="2 4" id="KW-0863">Zinc-finger</keyword>
<dbReference type="EMBL" id="CM010721">
    <property type="protein sequence ID" value="RZC71233.1"/>
    <property type="molecule type" value="Genomic_DNA"/>
</dbReference>
<keyword evidence="3" id="KW-0862">Zinc</keyword>
<evidence type="ECO:0000313" key="7">
    <source>
        <dbReference type="EMBL" id="RZC71233.1"/>
    </source>
</evidence>
<evidence type="ECO:0000313" key="8">
    <source>
        <dbReference type="Proteomes" id="UP000316621"/>
    </source>
</evidence>
<reference evidence="7 8" key="1">
    <citation type="journal article" date="2018" name="Science">
        <title>The opium poppy genome and morphinan production.</title>
        <authorList>
            <person name="Guo L."/>
            <person name="Winzer T."/>
            <person name="Yang X."/>
            <person name="Li Y."/>
            <person name="Ning Z."/>
            <person name="He Z."/>
            <person name="Teodor R."/>
            <person name="Lu Y."/>
            <person name="Bowser T.A."/>
            <person name="Graham I.A."/>
            <person name="Ye K."/>
        </authorList>
    </citation>
    <scope>NUCLEOTIDE SEQUENCE [LARGE SCALE GENOMIC DNA]</scope>
    <source>
        <strain evidence="8">cv. HN1</strain>
        <tissue evidence="7">Leaves</tissue>
    </source>
</reference>
<dbReference type="InterPro" id="IPR003656">
    <property type="entry name" value="Znf_BED"/>
</dbReference>
<feature type="domain" description="BED-type" evidence="6">
    <location>
        <begin position="70"/>
        <end position="122"/>
    </location>
</feature>
<feature type="region of interest" description="Disordered" evidence="5">
    <location>
        <begin position="52"/>
        <end position="72"/>
    </location>
</feature>
<evidence type="ECO:0000256" key="1">
    <source>
        <dbReference type="ARBA" id="ARBA00022723"/>
    </source>
</evidence>
<protein>
    <recommendedName>
        <fullName evidence="6">BED-type domain-containing protein</fullName>
    </recommendedName>
</protein>
<evidence type="ECO:0000256" key="5">
    <source>
        <dbReference type="SAM" id="MobiDB-lite"/>
    </source>
</evidence>
<evidence type="ECO:0000256" key="2">
    <source>
        <dbReference type="ARBA" id="ARBA00022771"/>
    </source>
</evidence>
<feature type="compositionally biased region" description="Polar residues" evidence="5">
    <location>
        <begin position="100"/>
        <end position="109"/>
    </location>
</feature>
<proteinExistence type="predicted"/>
<dbReference type="Pfam" id="PF02892">
    <property type="entry name" value="zf-BED"/>
    <property type="match status" value="1"/>
</dbReference>
<dbReference type="PANTHER" id="PTHR34396">
    <property type="entry name" value="OS03G0264950 PROTEIN-RELATED"/>
    <property type="match status" value="1"/>
</dbReference>